<feature type="transmembrane region" description="Helical" evidence="3">
    <location>
        <begin position="113"/>
        <end position="142"/>
    </location>
</feature>
<feature type="transmembrane region" description="Helical" evidence="3">
    <location>
        <begin position="273"/>
        <end position="291"/>
    </location>
</feature>
<feature type="transmembrane region" description="Helical" evidence="3">
    <location>
        <begin position="343"/>
        <end position="364"/>
    </location>
</feature>
<feature type="transmembrane region" description="Helical" evidence="3">
    <location>
        <begin position="421"/>
        <end position="441"/>
    </location>
</feature>
<feature type="transmembrane region" description="Helical" evidence="3">
    <location>
        <begin position="72"/>
        <end position="93"/>
    </location>
</feature>
<dbReference type="Pfam" id="PF00361">
    <property type="entry name" value="Proton_antipo_M"/>
    <property type="match status" value="1"/>
</dbReference>
<feature type="transmembrane region" description="Helical" evidence="3">
    <location>
        <begin position="163"/>
        <end position="182"/>
    </location>
</feature>
<name>A0A1S1R0D5_9ACTN</name>
<dbReference type="InterPro" id="IPR001750">
    <property type="entry name" value="ND/Mrp_TM"/>
</dbReference>
<keyword evidence="2 3" id="KW-0812">Transmembrane</keyword>
<evidence type="ECO:0000256" key="3">
    <source>
        <dbReference type="SAM" id="Phobius"/>
    </source>
</evidence>
<keyword evidence="7" id="KW-1185">Reference proteome</keyword>
<dbReference type="EMBL" id="MAXA01000091">
    <property type="protein sequence ID" value="OHV39660.1"/>
    <property type="molecule type" value="Genomic_DNA"/>
</dbReference>
<feature type="transmembrane region" description="Helical" evidence="3">
    <location>
        <begin position="248"/>
        <end position="266"/>
    </location>
</feature>
<feature type="chain" id="PRO_5010327492" description="NADH:quinone oxidoreductase/Mrp antiporter transmembrane domain-containing protein" evidence="4">
    <location>
        <begin position="22"/>
        <end position="442"/>
    </location>
</feature>
<evidence type="ECO:0000259" key="5">
    <source>
        <dbReference type="Pfam" id="PF00361"/>
    </source>
</evidence>
<comment type="subcellular location">
    <subcellularLocation>
        <location evidence="1">Endomembrane system</location>
        <topology evidence="1">Multi-pass membrane protein</topology>
    </subcellularLocation>
    <subcellularLocation>
        <location evidence="2">Membrane</location>
        <topology evidence="2">Multi-pass membrane protein</topology>
    </subcellularLocation>
</comment>
<dbReference type="AlphaFoldDB" id="A0A1S1R0D5"/>
<feature type="domain" description="NADH:quinone oxidoreductase/Mrp antiporter transmembrane" evidence="5">
    <location>
        <begin position="185"/>
        <end position="384"/>
    </location>
</feature>
<feature type="transmembrane region" description="Helical" evidence="3">
    <location>
        <begin position="30"/>
        <end position="51"/>
    </location>
</feature>
<feature type="transmembrane region" description="Helical" evidence="3">
    <location>
        <begin position="303"/>
        <end position="323"/>
    </location>
</feature>
<evidence type="ECO:0000256" key="2">
    <source>
        <dbReference type="RuleBase" id="RU000320"/>
    </source>
</evidence>
<dbReference type="Proteomes" id="UP000179769">
    <property type="component" value="Unassembled WGS sequence"/>
</dbReference>
<dbReference type="GO" id="GO:0012505">
    <property type="term" value="C:endomembrane system"/>
    <property type="evidence" value="ECO:0007669"/>
    <property type="project" value="UniProtKB-SubCell"/>
</dbReference>
<comment type="caution">
    <text evidence="6">The sequence shown here is derived from an EMBL/GenBank/DDBJ whole genome shotgun (WGS) entry which is preliminary data.</text>
</comment>
<keyword evidence="4" id="KW-0732">Signal</keyword>
<feature type="transmembrane region" description="Helical" evidence="3">
    <location>
        <begin position="188"/>
        <end position="211"/>
    </location>
</feature>
<keyword evidence="3" id="KW-1133">Transmembrane helix</keyword>
<evidence type="ECO:0000313" key="6">
    <source>
        <dbReference type="EMBL" id="OHV39660.1"/>
    </source>
</evidence>
<feature type="signal peptide" evidence="4">
    <location>
        <begin position="1"/>
        <end position="21"/>
    </location>
</feature>
<feature type="transmembrane region" description="Helical" evidence="3">
    <location>
        <begin position="218"/>
        <end position="236"/>
    </location>
</feature>
<dbReference type="OrthoDB" id="3211418at2"/>
<accession>A0A1S1R0D5</accession>
<organism evidence="6 7">
    <name type="scientific">Parafrankia soli</name>
    <dbReference type="NCBI Taxonomy" id="2599596"/>
    <lineage>
        <taxon>Bacteria</taxon>
        <taxon>Bacillati</taxon>
        <taxon>Actinomycetota</taxon>
        <taxon>Actinomycetes</taxon>
        <taxon>Frankiales</taxon>
        <taxon>Frankiaceae</taxon>
        <taxon>Parafrankia</taxon>
    </lineage>
</organism>
<dbReference type="GO" id="GO:0016020">
    <property type="term" value="C:membrane"/>
    <property type="evidence" value="ECO:0007669"/>
    <property type="project" value="UniProtKB-SubCell"/>
</dbReference>
<protein>
    <recommendedName>
        <fullName evidence="5">NADH:quinone oxidoreductase/Mrp antiporter transmembrane domain-containing protein</fullName>
    </recommendedName>
</protein>
<dbReference type="RefSeq" id="WP_071061005.1">
    <property type="nucleotide sequence ID" value="NZ_MAXA01000091.1"/>
</dbReference>
<evidence type="ECO:0000256" key="4">
    <source>
        <dbReference type="SAM" id="SignalP"/>
    </source>
</evidence>
<keyword evidence="3" id="KW-0472">Membrane</keyword>
<evidence type="ECO:0000313" key="7">
    <source>
        <dbReference type="Proteomes" id="UP000179769"/>
    </source>
</evidence>
<feature type="transmembrane region" description="Helical" evidence="3">
    <location>
        <begin position="376"/>
        <end position="400"/>
    </location>
</feature>
<reference evidence="7" key="1">
    <citation type="submission" date="2016-07" db="EMBL/GenBank/DDBJ databases">
        <title>Frankia sp. NRRL B-16219 Genome sequencing.</title>
        <authorList>
            <person name="Ghodhbane-Gtari F."/>
            <person name="Swanson E."/>
            <person name="Gueddou A."/>
            <person name="Louati M."/>
            <person name="Nouioui I."/>
            <person name="Hezbri K."/>
            <person name="Abebe-Akele F."/>
            <person name="Simpson S."/>
            <person name="Morris K."/>
            <person name="Thomas K."/>
            <person name="Gtari M."/>
            <person name="Tisa L.S."/>
        </authorList>
    </citation>
    <scope>NUCLEOTIDE SEQUENCE [LARGE SCALE GENOMIC DNA]</scope>
    <source>
        <strain evidence="7">NRRL B-16219</strain>
    </source>
</reference>
<sequence>MTVAVVPFVAAAFLLAGSVAARRAPDPRAARAAAAGCVTVTALGVAATMAVTRWTGWPDGHQVGLLAPGSGWWMPFVTCLAGLGATALAPITPPLTAATHGDARAVASHDQATFARIMLVLACGAAATAVADPVAAVISWALSACVVWREMRERAPGRGPTRLFALHHFVGVGACAAGLLLADGLGGTAAALLLVAGVGVRQCLLPLHLWFEPFARTAPAGLVVAFAAGPAGVLLLPEVGRAVPDRGWVVAAAAMTALLGAGLGLVARDVRSALAQVGLVLSGIVSCGVLIGSEPARSGAVLAWQVGAVAAGGATMIAAATEARRGPMLLTGPGGCFARTPRLAVAFLLFGLTSIGFPATLGFIWEDLLLDGVGGWSLPVTGALVLAIAGAGATVMKWYFAGYTGRRDHVGEQDLTPRESNAVTVLLAALILGELAPALLLP</sequence>
<proteinExistence type="predicted"/>
<gene>
    <name evidence="6" type="ORF">BBK14_13335</name>
</gene>
<evidence type="ECO:0000256" key="1">
    <source>
        <dbReference type="ARBA" id="ARBA00004127"/>
    </source>
</evidence>